<gene>
    <name evidence="1" type="ORF">HNP60_003369</name>
</gene>
<dbReference type="Proteomes" id="UP001138540">
    <property type="component" value="Unassembled WGS sequence"/>
</dbReference>
<accession>A0ABR6NJE5</accession>
<comment type="caution">
    <text evidence="1">The sequence shown here is derived from an EMBL/GenBank/DDBJ whole genome shotgun (WGS) entry which is preliminary data.</text>
</comment>
<reference evidence="1 2" key="1">
    <citation type="submission" date="2020-08" db="EMBL/GenBank/DDBJ databases">
        <title>Exploring microbial biodiversity for novel pathways involved in the catabolism of aromatic compounds derived from lignin.</title>
        <authorList>
            <person name="Elkins J."/>
        </authorList>
    </citation>
    <scope>NUCLEOTIDE SEQUENCE [LARGE SCALE GENOMIC DNA]</scope>
    <source>
        <strain evidence="1 2">B1D3A</strain>
    </source>
</reference>
<name>A0ABR6NJE5_9SPHN</name>
<dbReference type="RefSeq" id="WP_184155894.1">
    <property type="nucleotide sequence ID" value="NZ_JACHKA010000001.1"/>
</dbReference>
<proteinExistence type="predicted"/>
<evidence type="ECO:0000313" key="1">
    <source>
        <dbReference type="EMBL" id="MBB5987395.1"/>
    </source>
</evidence>
<keyword evidence="2" id="KW-1185">Reference proteome</keyword>
<evidence type="ECO:0000313" key="2">
    <source>
        <dbReference type="Proteomes" id="UP001138540"/>
    </source>
</evidence>
<protein>
    <submittedName>
        <fullName evidence="1">Uncharacterized protein</fullName>
    </submittedName>
</protein>
<dbReference type="EMBL" id="JACHKA010000001">
    <property type="protein sequence ID" value="MBB5987395.1"/>
    <property type="molecule type" value="Genomic_DNA"/>
</dbReference>
<sequence length="83" mass="9222">MSWLPSITMSRWCSCESDDATFEGREVSLRWGRMLFVIACGRKDVIVPPHKAGASDQADKGIAGGAKKHFRYQQSKGDGDYAR</sequence>
<organism evidence="1 2">
    <name type="scientific">Sphingobium lignivorans</name>
    <dbReference type="NCBI Taxonomy" id="2735886"/>
    <lineage>
        <taxon>Bacteria</taxon>
        <taxon>Pseudomonadati</taxon>
        <taxon>Pseudomonadota</taxon>
        <taxon>Alphaproteobacteria</taxon>
        <taxon>Sphingomonadales</taxon>
        <taxon>Sphingomonadaceae</taxon>
        <taxon>Sphingobium</taxon>
    </lineage>
</organism>